<keyword evidence="8" id="KW-1185">Reference proteome</keyword>
<evidence type="ECO:0000313" key="7">
    <source>
        <dbReference type="EMBL" id="KNZ70000.1"/>
    </source>
</evidence>
<proteinExistence type="predicted"/>
<dbReference type="AlphaFoldDB" id="A0A0L6W387"/>
<dbReference type="EMBL" id="LGTE01000007">
    <property type="protein sequence ID" value="KNZ70000.1"/>
    <property type="molecule type" value="Genomic_DNA"/>
</dbReference>
<dbReference type="RefSeq" id="WP_052217459.1">
    <property type="nucleotide sequence ID" value="NZ_LGTE01000007.1"/>
</dbReference>
<gene>
    <name evidence="7" type="ORF">Tfer_1383</name>
</gene>
<dbReference type="InterPro" id="IPR006977">
    <property type="entry name" value="Yip1_dom"/>
</dbReference>
<keyword evidence="2 5" id="KW-0812">Transmembrane</keyword>
<comment type="caution">
    <text evidence="7">The sequence shown here is derived from an EMBL/GenBank/DDBJ whole genome shotgun (WGS) entry which is preliminary data.</text>
</comment>
<protein>
    <submittedName>
        <fullName evidence="7">Yip1 domain protein</fullName>
    </submittedName>
</protein>
<feature type="transmembrane region" description="Helical" evidence="5">
    <location>
        <begin position="93"/>
        <end position="117"/>
    </location>
</feature>
<dbReference type="Proteomes" id="UP000037175">
    <property type="component" value="Unassembled WGS sequence"/>
</dbReference>
<evidence type="ECO:0000256" key="3">
    <source>
        <dbReference type="ARBA" id="ARBA00022989"/>
    </source>
</evidence>
<evidence type="ECO:0000259" key="6">
    <source>
        <dbReference type="Pfam" id="PF04893"/>
    </source>
</evidence>
<evidence type="ECO:0000256" key="4">
    <source>
        <dbReference type="ARBA" id="ARBA00023136"/>
    </source>
</evidence>
<name>A0A0L6W387_9FIRM</name>
<dbReference type="Pfam" id="PF04893">
    <property type="entry name" value="Yip1"/>
    <property type="match status" value="1"/>
</dbReference>
<evidence type="ECO:0000256" key="5">
    <source>
        <dbReference type="SAM" id="Phobius"/>
    </source>
</evidence>
<accession>A0A0L6W387</accession>
<feature type="transmembrane region" description="Helical" evidence="5">
    <location>
        <begin position="173"/>
        <end position="201"/>
    </location>
</feature>
<feature type="transmembrane region" description="Helical" evidence="5">
    <location>
        <begin position="35"/>
        <end position="54"/>
    </location>
</feature>
<sequence>MEMEQKEKRGLLKFFIDAIVSPKAAVEEFVEQASFWPMGFLLMLVNLLLFLPIIPKMREFTLWTLEHSPKPMPPEQLAMTKQMLPAITGAQAALAFVSPLIMWVILALLLKFLNLVVAGDGTFKKLMSAAVIASVPNMLGGIVKTILVLLTPASNMKNVTTSLALFLPKNQTGFLFGFLSVFDPFIIWSIILLAMGAAVAIRTTTRKAGVFLGIILAVYGVIMGAAAHFGGGAV</sequence>
<evidence type="ECO:0000313" key="8">
    <source>
        <dbReference type="Proteomes" id="UP000037175"/>
    </source>
</evidence>
<evidence type="ECO:0000256" key="1">
    <source>
        <dbReference type="ARBA" id="ARBA00004141"/>
    </source>
</evidence>
<organism evidence="7 8">
    <name type="scientific">Thermincola ferriacetica</name>
    <dbReference type="NCBI Taxonomy" id="281456"/>
    <lineage>
        <taxon>Bacteria</taxon>
        <taxon>Bacillati</taxon>
        <taxon>Bacillota</taxon>
        <taxon>Clostridia</taxon>
        <taxon>Eubacteriales</taxon>
        <taxon>Thermincolaceae</taxon>
        <taxon>Thermincola</taxon>
    </lineage>
</organism>
<reference evidence="8" key="1">
    <citation type="submission" date="2015-07" db="EMBL/GenBank/DDBJ databases">
        <title>Complete Genome of Thermincola ferriacetica strain Z-0001T.</title>
        <authorList>
            <person name="Lusk B."/>
            <person name="Badalamenti J.P."/>
            <person name="Parameswaran P."/>
            <person name="Bond D.R."/>
            <person name="Torres C.I."/>
        </authorList>
    </citation>
    <scope>NUCLEOTIDE SEQUENCE [LARGE SCALE GENOMIC DNA]</scope>
    <source>
        <strain evidence="8">Z-0001</strain>
    </source>
</reference>
<feature type="transmembrane region" description="Helical" evidence="5">
    <location>
        <begin position="208"/>
        <end position="229"/>
    </location>
</feature>
<evidence type="ECO:0000256" key="2">
    <source>
        <dbReference type="ARBA" id="ARBA00022692"/>
    </source>
</evidence>
<keyword evidence="4 5" id="KW-0472">Membrane</keyword>
<keyword evidence="3 5" id="KW-1133">Transmembrane helix</keyword>
<comment type="subcellular location">
    <subcellularLocation>
        <location evidence="1">Membrane</location>
        <topology evidence="1">Multi-pass membrane protein</topology>
    </subcellularLocation>
</comment>
<feature type="transmembrane region" description="Helical" evidence="5">
    <location>
        <begin position="129"/>
        <end position="153"/>
    </location>
</feature>
<dbReference type="GO" id="GO:0016020">
    <property type="term" value="C:membrane"/>
    <property type="evidence" value="ECO:0007669"/>
    <property type="project" value="UniProtKB-SubCell"/>
</dbReference>
<feature type="domain" description="Yip1" evidence="6">
    <location>
        <begin position="17"/>
        <end position="223"/>
    </location>
</feature>